<proteinExistence type="predicted"/>
<dbReference type="AlphaFoldDB" id="A0A9W6SQX3"/>
<evidence type="ECO:0008006" key="4">
    <source>
        <dbReference type="Google" id="ProtNLM"/>
    </source>
</evidence>
<dbReference type="SMART" id="SM01234">
    <property type="entry name" value="Haemolytic"/>
    <property type="match status" value="1"/>
</dbReference>
<feature type="region of interest" description="Disordered" evidence="1">
    <location>
        <begin position="39"/>
        <end position="68"/>
    </location>
</feature>
<comment type="caution">
    <text evidence="2">The sequence shown here is derived from an EMBL/GenBank/DDBJ whole genome shotgun (WGS) entry which is preliminary data.</text>
</comment>
<evidence type="ECO:0000256" key="1">
    <source>
        <dbReference type="SAM" id="MobiDB-lite"/>
    </source>
</evidence>
<gene>
    <name evidence="2" type="ORF">Afil01_61060</name>
</gene>
<dbReference type="NCBIfam" id="TIGR00278">
    <property type="entry name" value="membrane protein insertion efficiency factor YidD"/>
    <property type="match status" value="1"/>
</dbReference>
<dbReference type="InterPro" id="IPR002696">
    <property type="entry name" value="Membr_insert_effic_factor_YidD"/>
</dbReference>
<evidence type="ECO:0000313" key="2">
    <source>
        <dbReference type="EMBL" id="GLZ81299.1"/>
    </source>
</evidence>
<protein>
    <recommendedName>
        <fullName evidence="4">Membrane protein insertion efficiency factor YidD</fullName>
    </recommendedName>
</protein>
<accession>A0A9W6SQX3</accession>
<dbReference type="RefSeq" id="WP_285666747.1">
    <property type="nucleotide sequence ID" value="NZ_BSTX01000005.1"/>
</dbReference>
<evidence type="ECO:0000313" key="3">
    <source>
        <dbReference type="Proteomes" id="UP001165079"/>
    </source>
</evidence>
<keyword evidence="3" id="KW-1185">Reference proteome</keyword>
<feature type="compositionally biased region" description="Gly residues" evidence="1">
    <location>
        <begin position="39"/>
        <end position="51"/>
    </location>
</feature>
<reference evidence="2" key="1">
    <citation type="submission" date="2023-03" db="EMBL/GenBank/DDBJ databases">
        <title>Actinorhabdospora filicis NBRC 111898.</title>
        <authorList>
            <person name="Ichikawa N."/>
            <person name="Sato H."/>
            <person name="Tonouchi N."/>
        </authorList>
    </citation>
    <scope>NUCLEOTIDE SEQUENCE</scope>
    <source>
        <strain evidence="2">NBRC 111898</strain>
    </source>
</reference>
<name>A0A9W6SQX3_9ACTN</name>
<dbReference type="Pfam" id="PF01809">
    <property type="entry name" value="YidD"/>
    <property type="match status" value="1"/>
</dbReference>
<dbReference type="EMBL" id="BSTX01000005">
    <property type="protein sequence ID" value="GLZ81299.1"/>
    <property type="molecule type" value="Genomic_DNA"/>
</dbReference>
<sequence>MMKRGWRLGLAIGAPLAAVAAMITAWLLWLRPRRVDVGGGGPDTGESGGDIGTPAAQGGAENPAPEPGKGGGCDLDLNACADDACDEQTCDNTSCGEYGCHIEGCSGGTAIAVPLSLAARFGGSGPMAARLGRSAITLYRRWSRRTRPRCRYVPTCSAYGLAVVERHGLATGARLALARVRRCTRDVPRGTQDPPP</sequence>
<organism evidence="2 3">
    <name type="scientific">Actinorhabdospora filicis</name>
    <dbReference type="NCBI Taxonomy" id="1785913"/>
    <lineage>
        <taxon>Bacteria</taxon>
        <taxon>Bacillati</taxon>
        <taxon>Actinomycetota</taxon>
        <taxon>Actinomycetes</taxon>
        <taxon>Micromonosporales</taxon>
        <taxon>Micromonosporaceae</taxon>
        <taxon>Actinorhabdospora</taxon>
    </lineage>
</organism>
<dbReference type="Proteomes" id="UP001165079">
    <property type="component" value="Unassembled WGS sequence"/>
</dbReference>